<proteinExistence type="predicted"/>
<dbReference type="KEGG" id="paru:CYR75_05790"/>
<dbReference type="InterPro" id="IPR029787">
    <property type="entry name" value="Nucleotide_cyclase"/>
</dbReference>
<dbReference type="GO" id="GO:0003824">
    <property type="term" value="F:catalytic activity"/>
    <property type="evidence" value="ECO:0007669"/>
    <property type="project" value="UniProtKB-ARBA"/>
</dbReference>
<dbReference type="InterPro" id="IPR052163">
    <property type="entry name" value="DGC-Regulatory_Protein"/>
</dbReference>
<accession>A0A2K9ME34</accession>
<dbReference type="Proteomes" id="UP000234882">
    <property type="component" value="Chromosome"/>
</dbReference>
<dbReference type="Gene3D" id="3.30.70.270">
    <property type="match status" value="1"/>
</dbReference>
<dbReference type="OrthoDB" id="9812260at2"/>
<dbReference type="InterPro" id="IPR043128">
    <property type="entry name" value="Rev_trsase/Diguanyl_cyclase"/>
</dbReference>
<dbReference type="PROSITE" id="PS50887">
    <property type="entry name" value="GGDEF"/>
    <property type="match status" value="1"/>
</dbReference>
<dbReference type="SUPFAM" id="SSF55073">
    <property type="entry name" value="Nucleotide cyclase"/>
    <property type="match status" value="1"/>
</dbReference>
<dbReference type="EMBL" id="CP025583">
    <property type="protein sequence ID" value="AUM73864.1"/>
    <property type="molecule type" value="Genomic_DNA"/>
</dbReference>
<dbReference type="FunFam" id="3.30.70.270:FF:000001">
    <property type="entry name" value="Diguanylate cyclase domain protein"/>
    <property type="match status" value="1"/>
</dbReference>
<evidence type="ECO:0000259" key="1">
    <source>
        <dbReference type="PROSITE" id="PS50887"/>
    </source>
</evidence>
<feature type="domain" description="GGDEF" evidence="1">
    <location>
        <begin position="196"/>
        <end position="330"/>
    </location>
</feature>
<dbReference type="PANTHER" id="PTHR46663">
    <property type="entry name" value="DIGUANYLATE CYCLASE DGCT-RELATED"/>
    <property type="match status" value="1"/>
</dbReference>
<name>A0A2K9ME34_9RHOB</name>
<evidence type="ECO:0000313" key="3">
    <source>
        <dbReference type="Proteomes" id="UP000234882"/>
    </source>
</evidence>
<protein>
    <submittedName>
        <fullName evidence="2">GGDEF domain-containing protein</fullName>
    </submittedName>
</protein>
<organism evidence="2 3">
    <name type="scientific">Paracoccus jeotgali</name>
    <dbReference type="NCBI Taxonomy" id="2065379"/>
    <lineage>
        <taxon>Bacteria</taxon>
        <taxon>Pseudomonadati</taxon>
        <taxon>Pseudomonadota</taxon>
        <taxon>Alphaproteobacteria</taxon>
        <taxon>Rhodobacterales</taxon>
        <taxon>Paracoccaceae</taxon>
        <taxon>Paracoccus</taxon>
    </lineage>
</organism>
<dbReference type="RefSeq" id="WP_101499216.1">
    <property type="nucleotide sequence ID" value="NZ_CP025583.1"/>
</dbReference>
<dbReference type="InterPro" id="IPR000160">
    <property type="entry name" value="GGDEF_dom"/>
</dbReference>
<reference evidence="3" key="1">
    <citation type="submission" date="2017-12" db="EMBL/GenBank/DDBJ databases">
        <title>Genomic analysis of Paracoccus sp. CBA4604.</title>
        <authorList>
            <person name="Roh S.W."/>
            <person name="Kim J.Y."/>
            <person name="Kim J.S."/>
        </authorList>
    </citation>
    <scope>NUCLEOTIDE SEQUENCE [LARGE SCALE GENOMIC DNA]</scope>
    <source>
        <strain evidence="3">CBA4604</strain>
    </source>
</reference>
<evidence type="ECO:0000313" key="2">
    <source>
        <dbReference type="EMBL" id="AUM73864.1"/>
    </source>
</evidence>
<keyword evidence="3" id="KW-1185">Reference proteome</keyword>
<dbReference type="SMART" id="SM00267">
    <property type="entry name" value="GGDEF"/>
    <property type="match status" value="1"/>
</dbReference>
<dbReference type="AlphaFoldDB" id="A0A2K9ME34"/>
<dbReference type="NCBIfam" id="TIGR00254">
    <property type="entry name" value="GGDEF"/>
    <property type="match status" value="1"/>
</dbReference>
<dbReference type="CDD" id="cd01949">
    <property type="entry name" value="GGDEF"/>
    <property type="match status" value="1"/>
</dbReference>
<dbReference type="Pfam" id="PF00990">
    <property type="entry name" value="GGDEF"/>
    <property type="match status" value="1"/>
</dbReference>
<gene>
    <name evidence="2" type="ORF">CYR75_05790</name>
</gene>
<dbReference type="PANTHER" id="PTHR46663:SF4">
    <property type="entry name" value="DIGUANYLATE CYCLASE DGCT-RELATED"/>
    <property type="match status" value="1"/>
</dbReference>
<sequence length="340" mass="37079">MNLRLAIPVERLSPLMPMHMLLDEAGVVMSCGLTLRKMIGAARRVEEAFEIRRAAPGSRIMPELARAAQQGRRVFLALKHRMLPTLRGEVTELGQGALLLNLGLGIGVFEAISAFDLTDADFAADDLAIEILYLHKSNQMIRAELSRHSQALEQARETAETQAFTDALTGLLNRRGFELAFESAIRARNRGEPGQAEFALMQLDLDWFKQINDRFGHPAGDAVLCRVADILRKETRSGDSLARIGGDEFLILLPDLQGESALQALGRRIISAIREPIWHEGNLCRVSASIGAVRSTGYEQCDSATLIADVDSALYAAKRAGRGCLRLFDDESAAGLGSGA</sequence>